<comment type="caution">
    <text evidence="7">The sequence shown here is derived from an EMBL/GenBank/DDBJ whole genome shotgun (WGS) entry which is preliminary data.</text>
</comment>
<keyword evidence="8" id="KW-1185">Reference proteome</keyword>
<evidence type="ECO:0000259" key="5">
    <source>
        <dbReference type="Pfam" id="PF25917"/>
    </source>
</evidence>
<dbReference type="Pfam" id="PF25967">
    <property type="entry name" value="RND-MFP_C"/>
    <property type="match status" value="1"/>
</dbReference>
<organism evidence="7 8">
    <name type="scientific">Endozoicomonas numazuensis</name>
    <dbReference type="NCBI Taxonomy" id="1137799"/>
    <lineage>
        <taxon>Bacteria</taxon>
        <taxon>Pseudomonadati</taxon>
        <taxon>Pseudomonadota</taxon>
        <taxon>Gammaproteobacteria</taxon>
        <taxon>Oceanospirillales</taxon>
        <taxon>Endozoicomonadaceae</taxon>
        <taxon>Endozoicomonas</taxon>
    </lineage>
</organism>
<protein>
    <submittedName>
        <fullName evidence="7">Uncharacterized protein</fullName>
    </submittedName>
</protein>
<evidence type="ECO:0000256" key="1">
    <source>
        <dbReference type="ARBA" id="ARBA00004196"/>
    </source>
</evidence>
<dbReference type="Gene3D" id="1.10.287.470">
    <property type="entry name" value="Helix hairpin bin"/>
    <property type="match status" value="1"/>
</dbReference>
<dbReference type="Gene3D" id="2.40.50.100">
    <property type="match status" value="1"/>
</dbReference>
<feature type="domain" description="Multidrug resistance protein MdtA-like barrel-sandwich hybrid" evidence="5">
    <location>
        <begin position="53"/>
        <end position="175"/>
    </location>
</feature>
<dbReference type="STRING" id="1137799.GZ78_23940"/>
<dbReference type="AlphaFoldDB" id="A0A081NCU3"/>
<comment type="subcellular location">
    <subcellularLocation>
        <location evidence="1">Cell envelope</location>
    </subcellularLocation>
</comment>
<feature type="domain" description="Multidrug resistance protein MdtA-like C-terminal permuted SH3" evidence="6">
    <location>
        <begin position="279"/>
        <end position="339"/>
    </location>
</feature>
<dbReference type="SUPFAM" id="SSF111369">
    <property type="entry name" value="HlyD-like secretion proteins"/>
    <property type="match status" value="1"/>
</dbReference>
<evidence type="ECO:0000259" key="4">
    <source>
        <dbReference type="Pfam" id="PF25876"/>
    </source>
</evidence>
<dbReference type="InterPro" id="IPR006143">
    <property type="entry name" value="RND_pump_MFP"/>
</dbReference>
<evidence type="ECO:0000256" key="3">
    <source>
        <dbReference type="ARBA" id="ARBA00022448"/>
    </source>
</evidence>
<feature type="domain" description="Multidrug resistance protein MdtA-like alpha-helical hairpin" evidence="4">
    <location>
        <begin position="89"/>
        <end position="148"/>
    </location>
</feature>
<reference evidence="7 8" key="1">
    <citation type="submission" date="2014-06" db="EMBL/GenBank/DDBJ databases">
        <title>Whole Genome Sequences of Three Symbiotic Endozoicomonas Bacteria.</title>
        <authorList>
            <person name="Neave M.J."/>
            <person name="Apprill A."/>
            <person name="Voolstra C.R."/>
        </authorList>
    </citation>
    <scope>NUCLEOTIDE SEQUENCE [LARGE SCALE GENOMIC DNA]</scope>
    <source>
        <strain evidence="7 8">DSM 25634</strain>
    </source>
</reference>
<dbReference type="InterPro" id="IPR058627">
    <property type="entry name" value="MdtA-like_C"/>
</dbReference>
<accession>A0A081NCU3</accession>
<comment type="similarity">
    <text evidence="2">Belongs to the membrane fusion protein (MFP) (TC 8.A.1) family.</text>
</comment>
<name>A0A081NCU3_9GAMM</name>
<dbReference type="Proteomes" id="UP000028073">
    <property type="component" value="Unassembled WGS sequence"/>
</dbReference>
<dbReference type="Gene3D" id="2.40.30.170">
    <property type="match status" value="1"/>
</dbReference>
<evidence type="ECO:0000259" key="6">
    <source>
        <dbReference type="Pfam" id="PF25967"/>
    </source>
</evidence>
<dbReference type="NCBIfam" id="TIGR01730">
    <property type="entry name" value="RND_mfp"/>
    <property type="match status" value="1"/>
</dbReference>
<dbReference type="GO" id="GO:0015562">
    <property type="term" value="F:efflux transmembrane transporter activity"/>
    <property type="evidence" value="ECO:0007669"/>
    <property type="project" value="TreeGrafter"/>
</dbReference>
<keyword evidence="3" id="KW-0813">Transport</keyword>
<dbReference type="Gene3D" id="2.40.420.20">
    <property type="match status" value="1"/>
</dbReference>
<dbReference type="PANTHER" id="PTHR30469">
    <property type="entry name" value="MULTIDRUG RESISTANCE PROTEIN MDTA"/>
    <property type="match status" value="1"/>
</dbReference>
<dbReference type="Pfam" id="PF25876">
    <property type="entry name" value="HH_MFP_RND"/>
    <property type="match status" value="1"/>
</dbReference>
<evidence type="ECO:0000313" key="7">
    <source>
        <dbReference type="EMBL" id="KEQ16266.1"/>
    </source>
</evidence>
<dbReference type="eggNOG" id="COG0845">
    <property type="taxonomic scope" value="Bacteria"/>
</dbReference>
<dbReference type="InterPro" id="IPR058624">
    <property type="entry name" value="MdtA-like_HH"/>
</dbReference>
<dbReference type="Pfam" id="PF25917">
    <property type="entry name" value="BSH_RND"/>
    <property type="match status" value="1"/>
</dbReference>
<dbReference type="InterPro" id="IPR058625">
    <property type="entry name" value="MdtA-like_BSH"/>
</dbReference>
<evidence type="ECO:0000313" key="8">
    <source>
        <dbReference type="Proteomes" id="UP000028073"/>
    </source>
</evidence>
<dbReference type="PANTHER" id="PTHR30469:SF20">
    <property type="entry name" value="EFFLUX RND TRANSPORTER PERIPLASMIC ADAPTOR SUBUNIT"/>
    <property type="match status" value="1"/>
</dbReference>
<evidence type="ECO:0000256" key="2">
    <source>
        <dbReference type="ARBA" id="ARBA00009477"/>
    </source>
</evidence>
<sequence>MSSLVAAALTLSGCSQPQEEQKEMIRPVKLFQVEDSNAGNLRQFPAKVYASEEAEISFRIPGELVKFPVKQAEEVKKGQLLAKLDDRDIRNELAARQADYDLAEAENNRIKSLRKKKVVSQSELDNSNAKLKSAQAALQLANDKLKYTVLKAPFDGRVAQTLVENYQFAQAQQTILILQGSNTLDVSIQVPESIVSNVREENIDRNYQPVATFAGRPGTEYRVTYKEHSTKVTPGTQSYEVVFTMPIPEDLTVYPGMGATLTLDLSKVSPRSNAGQHFVVPLSAVLKDDATGKEQVWVFDQQNNTVNPVEVTVGTIFQSGIEVTSGLKEGDRIVSAGVNRLRSGMAVKPLQRERGL</sequence>
<proteinExistence type="inferred from homology"/>
<dbReference type="EMBL" id="JOKH01000006">
    <property type="protein sequence ID" value="KEQ16266.1"/>
    <property type="molecule type" value="Genomic_DNA"/>
</dbReference>
<dbReference type="GO" id="GO:1990281">
    <property type="term" value="C:efflux pump complex"/>
    <property type="evidence" value="ECO:0007669"/>
    <property type="project" value="TreeGrafter"/>
</dbReference>
<gene>
    <name evidence="7" type="ORF">GZ78_23940</name>
</gene>